<sequence length="154" mass="17126">MKKSLSFCLPSESFDSTQKSWGSNTAVQVGKRALQRIKASTLPKLEEEGLTRQRCNPTWSVNTNHPRTKLDLIDWSVPSTDAAHHLPPLSPGSLTYQLARRDFRRCSLDCGSRSCDGKNRTAFGKRKKCTCESRKSRSRLAHNAPVGSGNRLPA</sequence>
<proteinExistence type="predicted"/>
<protein>
    <submittedName>
        <fullName evidence="2">Uncharacterized protein</fullName>
    </submittedName>
</protein>
<organism evidence="2 3">
    <name type="scientific">Biomphalaria pfeifferi</name>
    <name type="common">Bloodfluke planorb</name>
    <name type="synonym">Freshwater snail</name>
    <dbReference type="NCBI Taxonomy" id="112525"/>
    <lineage>
        <taxon>Eukaryota</taxon>
        <taxon>Metazoa</taxon>
        <taxon>Spiralia</taxon>
        <taxon>Lophotrochozoa</taxon>
        <taxon>Mollusca</taxon>
        <taxon>Gastropoda</taxon>
        <taxon>Heterobranchia</taxon>
        <taxon>Euthyneura</taxon>
        <taxon>Panpulmonata</taxon>
        <taxon>Hygrophila</taxon>
        <taxon>Lymnaeoidea</taxon>
        <taxon>Planorbidae</taxon>
        <taxon>Biomphalaria</taxon>
    </lineage>
</organism>
<name>A0AAD8B3E6_BIOPF</name>
<evidence type="ECO:0000256" key="1">
    <source>
        <dbReference type="SAM" id="MobiDB-lite"/>
    </source>
</evidence>
<comment type="caution">
    <text evidence="2">The sequence shown here is derived from an EMBL/GenBank/DDBJ whole genome shotgun (WGS) entry which is preliminary data.</text>
</comment>
<feature type="compositionally biased region" description="Polar residues" evidence="1">
    <location>
        <begin position="13"/>
        <end position="22"/>
    </location>
</feature>
<evidence type="ECO:0000313" key="2">
    <source>
        <dbReference type="EMBL" id="KAK0046674.1"/>
    </source>
</evidence>
<dbReference type="AlphaFoldDB" id="A0AAD8B3E6"/>
<accession>A0AAD8B3E6</accession>
<reference evidence="2" key="2">
    <citation type="submission" date="2023-04" db="EMBL/GenBank/DDBJ databases">
        <authorList>
            <person name="Bu L."/>
            <person name="Lu L."/>
            <person name="Laidemitt M.R."/>
            <person name="Zhang S.M."/>
            <person name="Mutuku M."/>
            <person name="Mkoji G."/>
            <person name="Steinauer M."/>
            <person name="Loker E.S."/>
        </authorList>
    </citation>
    <scope>NUCLEOTIDE SEQUENCE</scope>
    <source>
        <strain evidence="2">KasaAsao</strain>
        <tissue evidence="2">Whole Snail</tissue>
    </source>
</reference>
<keyword evidence="3" id="KW-1185">Reference proteome</keyword>
<dbReference type="Proteomes" id="UP001233172">
    <property type="component" value="Unassembled WGS sequence"/>
</dbReference>
<evidence type="ECO:0000313" key="3">
    <source>
        <dbReference type="Proteomes" id="UP001233172"/>
    </source>
</evidence>
<feature type="region of interest" description="Disordered" evidence="1">
    <location>
        <begin position="1"/>
        <end position="22"/>
    </location>
</feature>
<reference evidence="2" key="1">
    <citation type="journal article" date="2023" name="PLoS Negl. Trop. Dis.">
        <title>A genome sequence for Biomphalaria pfeifferi, the major vector snail for the human-infecting parasite Schistosoma mansoni.</title>
        <authorList>
            <person name="Bu L."/>
            <person name="Lu L."/>
            <person name="Laidemitt M.R."/>
            <person name="Zhang S.M."/>
            <person name="Mutuku M."/>
            <person name="Mkoji G."/>
            <person name="Steinauer M."/>
            <person name="Loker E.S."/>
        </authorList>
    </citation>
    <scope>NUCLEOTIDE SEQUENCE</scope>
    <source>
        <strain evidence="2">KasaAsao</strain>
    </source>
</reference>
<dbReference type="EMBL" id="JASAOG010000162">
    <property type="protein sequence ID" value="KAK0046674.1"/>
    <property type="molecule type" value="Genomic_DNA"/>
</dbReference>
<feature type="region of interest" description="Disordered" evidence="1">
    <location>
        <begin position="133"/>
        <end position="154"/>
    </location>
</feature>
<gene>
    <name evidence="2" type="ORF">Bpfe_023951</name>
</gene>
<feature type="non-terminal residue" evidence="2">
    <location>
        <position position="1"/>
    </location>
</feature>